<reference evidence="1" key="1">
    <citation type="submission" date="2023-07" db="EMBL/GenBank/DDBJ databases">
        <authorList>
            <consortium name="AG Swart"/>
            <person name="Singh M."/>
            <person name="Singh A."/>
            <person name="Seah K."/>
            <person name="Emmerich C."/>
        </authorList>
    </citation>
    <scope>NUCLEOTIDE SEQUENCE</scope>
    <source>
        <strain evidence="1">DP1</strain>
    </source>
</reference>
<dbReference type="AlphaFoldDB" id="A0AAD1XUJ5"/>
<name>A0AAD1XUJ5_EUPCR</name>
<dbReference type="Proteomes" id="UP001295684">
    <property type="component" value="Unassembled WGS sequence"/>
</dbReference>
<keyword evidence="2" id="KW-1185">Reference proteome</keyword>
<dbReference type="EMBL" id="CAMPGE010021081">
    <property type="protein sequence ID" value="CAI2379257.1"/>
    <property type="molecule type" value="Genomic_DNA"/>
</dbReference>
<gene>
    <name evidence="1" type="ORF">ECRASSUSDP1_LOCUS20666</name>
</gene>
<dbReference type="Gene3D" id="3.80.10.10">
    <property type="entry name" value="Ribonuclease Inhibitor"/>
    <property type="match status" value="1"/>
</dbReference>
<evidence type="ECO:0000313" key="1">
    <source>
        <dbReference type="EMBL" id="CAI2379257.1"/>
    </source>
</evidence>
<evidence type="ECO:0000313" key="2">
    <source>
        <dbReference type="Proteomes" id="UP001295684"/>
    </source>
</evidence>
<comment type="caution">
    <text evidence="1">The sequence shown here is derived from an EMBL/GenBank/DDBJ whole genome shotgun (WGS) entry which is preliminary data.</text>
</comment>
<protein>
    <submittedName>
        <fullName evidence="1">Uncharacterized protein</fullName>
    </submittedName>
</protein>
<dbReference type="SUPFAM" id="SSF52047">
    <property type="entry name" value="RNI-like"/>
    <property type="match status" value="1"/>
</dbReference>
<sequence length="194" mass="22549">MKKDEKLMKRDRVAKKKEFKKLFSSSLNKLEDFSVVNWDFMYTNENNSWIFKGLTKILSKDLQQITIDGLILSHKEFIRIILCGSSLKILQILNCKLGEGKLQTKLSGNSSLKHLILSYEHITSSRRSRLPSEPKNLPQILHNISYCPCSSSLTHLHLLECRLPPFQSQVPQKTLNFPKTQFKLMNNRRVTFID</sequence>
<organism evidence="1 2">
    <name type="scientific">Euplotes crassus</name>
    <dbReference type="NCBI Taxonomy" id="5936"/>
    <lineage>
        <taxon>Eukaryota</taxon>
        <taxon>Sar</taxon>
        <taxon>Alveolata</taxon>
        <taxon>Ciliophora</taxon>
        <taxon>Intramacronucleata</taxon>
        <taxon>Spirotrichea</taxon>
        <taxon>Hypotrichia</taxon>
        <taxon>Euplotida</taxon>
        <taxon>Euplotidae</taxon>
        <taxon>Moneuplotes</taxon>
    </lineage>
</organism>
<proteinExistence type="predicted"/>
<accession>A0AAD1XUJ5</accession>
<dbReference type="InterPro" id="IPR032675">
    <property type="entry name" value="LRR_dom_sf"/>
</dbReference>